<dbReference type="EMBL" id="JBBNAG010000004">
    <property type="protein sequence ID" value="KAK9140965.1"/>
    <property type="molecule type" value="Genomic_DNA"/>
</dbReference>
<sequence length="124" mass="13172">MPTVTVNAAVTTGYRQRCHHHPLPPATILPFFPSLWHGGVDNLPATLFPTFSAILSRLGEKIARSGRERRVGGGSLERGMAKHIRFVDEGELLSLFQDLGSIDFVRTAAAVTGGGGAVIGGYSS</sequence>
<comment type="caution">
    <text evidence="1">The sequence shown here is derived from an EMBL/GenBank/DDBJ whole genome shotgun (WGS) entry which is preliminary data.</text>
</comment>
<name>A0AAP0PH88_9MAGN</name>
<reference evidence="1 2" key="1">
    <citation type="submission" date="2024-01" db="EMBL/GenBank/DDBJ databases">
        <title>Genome assemblies of Stephania.</title>
        <authorList>
            <person name="Yang L."/>
        </authorList>
    </citation>
    <scope>NUCLEOTIDE SEQUENCE [LARGE SCALE GENOMIC DNA]</scope>
    <source>
        <strain evidence="1">JXDWG</strain>
        <tissue evidence="1">Leaf</tissue>
    </source>
</reference>
<dbReference type="AlphaFoldDB" id="A0AAP0PH88"/>
<organism evidence="1 2">
    <name type="scientific">Stephania cephalantha</name>
    <dbReference type="NCBI Taxonomy" id="152367"/>
    <lineage>
        <taxon>Eukaryota</taxon>
        <taxon>Viridiplantae</taxon>
        <taxon>Streptophyta</taxon>
        <taxon>Embryophyta</taxon>
        <taxon>Tracheophyta</taxon>
        <taxon>Spermatophyta</taxon>
        <taxon>Magnoliopsida</taxon>
        <taxon>Ranunculales</taxon>
        <taxon>Menispermaceae</taxon>
        <taxon>Menispermoideae</taxon>
        <taxon>Cissampelideae</taxon>
        <taxon>Stephania</taxon>
    </lineage>
</organism>
<evidence type="ECO:0000313" key="2">
    <source>
        <dbReference type="Proteomes" id="UP001419268"/>
    </source>
</evidence>
<accession>A0AAP0PH88</accession>
<keyword evidence="2" id="KW-1185">Reference proteome</keyword>
<evidence type="ECO:0000313" key="1">
    <source>
        <dbReference type="EMBL" id="KAK9140965.1"/>
    </source>
</evidence>
<dbReference type="Proteomes" id="UP001419268">
    <property type="component" value="Unassembled WGS sequence"/>
</dbReference>
<protein>
    <submittedName>
        <fullName evidence="1">Uncharacterized protein</fullName>
    </submittedName>
</protein>
<gene>
    <name evidence="1" type="ORF">Scep_010646</name>
</gene>
<proteinExistence type="predicted"/>